<organism evidence="1 2">
    <name type="scientific">Kingdonia uniflora</name>
    <dbReference type="NCBI Taxonomy" id="39325"/>
    <lineage>
        <taxon>Eukaryota</taxon>
        <taxon>Viridiplantae</taxon>
        <taxon>Streptophyta</taxon>
        <taxon>Embryophyta</taxon>
        <taxon>Tracheophyta</taxon>
        <taxon>Spermatophyta</taxon>
        <taxon>Magnoliopsida</taxon>
        <taxon>Ranunculales</taxon>
        <taxon>Circaeasteraceae</taxon>
        <taxon>Kingdonia</taxon>
    </lineage>
</organism>
<comment type="caution">
    <text evidence="1">The sequence shown here is derived from an EMBL/GenBank/DDBJ whole genome shotgun (WGS) entry which is preliminary data.</text>
</comment>
<sequence>MELCIKVLGTLLCGASQWDNLGQVAGKTENPADRYSHVRIRYCTMEFIGKIFSVKVNVIETTGPGGAFVSGDLQEMVFKRTRDFDLQRLTCLLFERFSASAIRPEADFVKLELLLVF</sequence>
<evidence type="ECO:0000313" key="1">
    <source>
        <dbReference type="EMBL" id="KAF6166755.1"/>
    </source>
</evidence>
<dbReference type="EMBL" id="JACGCM010000779">
    <property type="protein sequence ID" value="KAF6166755.1"/>
    <property type="molecule type" value="Genomic_DNA"/>
</dbReference>
<keyword evidence="2" id="KW-1185">Reference proteome</keyword>
<dbReference type="AlphaFoldDB" id="A0A7J7NHT9"/>
<proteinExistence type="predicted"/>
<reference evidence="1 2" key="1">
    <citation type="journal article" date="2020" name="IScience">
        <title>Genome Sequencing of the Endangered Kingdonia uniflora (Circaeasteraceae, Ranunculales) Reveals Potential Mechanisms of Evolutionary Specialization.</title>
        <authorList>
            <person name="Sun Y."/>
            <person name="Deng T."/>
            <person name="Zhang A."/>
            <person name="Moore M.J."/>
            <person name="Landis J.B."/>
            <person name="Lin N."/>
            <person name="Zhang H."/>
            <person name="Zhang X."/>
            <person name="Huang J."/>
            <person name="Zhang X."/>
            <person name="Sun H."/>
            <person name="Wang H."/>
        </authorList>
    </citation>
    <scope>NUCLEOTIDE SEQUENCE [LARGE SCALE GENOMIC DNA]</scope>
    <source>
        <strain evidence="1">TB1705</strain>
        <tissue evidence="1">Leaf</tissue>
    </source>
</reference>
<accession>A0A7J7NHT9</accession>
<evidence type="ECO:0000313" key="2">
    <source>
        <dbReference type="Proteomes" id="UP000541444"/>
    </source>
</evidence>
<protein>
    <submittedName>
        <fullName evidence="1">Uncharacterized protein</fullName>
    </submittedName>
</protein>
<gene>
    <name evidence="1" type="ORF">GIB67_005631</name>
</gene>
<name>A0A7J7NHT9_9MAGN</name>
<dbReference type="Proteomes" id="UP000541444">
    <property type="component" value="Unassembled WGS sequence"/>
</dbReference>